<reference evidence="6" key="3">
    <citation type="journal article" date="2017" name="Proteins">
        <title>The evolution of function within the Nudix homology clan.</title>
        <authorList>
            <person name="Srouji J.R."/>
            <person name="Xu A."/>
            <person name="Park A."/>
            <person name="Kirsch J.F."/>
            <person name="Brenner S.E."/>
        </authorList>
    </citation>
    <scope>NUCLEOTIDE SEQUENCE</scope>
</reference>
<keyword evidence="2 3" id="KW-0378">Hydrolase</keyword>
<dbReference type="CDD" id="cd04688">
    <property type="entry name" value="NUDIX_Hydrolase"/>
    <property type="match status" value="1"/>
</dbReference>
<dbReference type="InterPro" id="IPR015797">
    <property type="entry name" value="NUDIX_hydrolase-like_dom_sf"/>
</dbReference>
<evidence type="ECO:0000313" key="6">
    <source>
        <dbReference type="RefSeq" id="WP_034411144.1"/>
    </source>
</evidence>
<protein>
    <submittedName>
        <fullName evidence="6">NUDIX hydrolase</fullName>
        <ecNumber evidence="6">3.6.1.-</ecNumber>
    </submittedName>
</protein>
<reference evidence="6" key="1">
    <citation type="journal article" date="2005" name="Arch. Biochem. Biophys.">
        <title>Structures and mechanisms of Nudix hydrolases.</title>
        <authorList>
            <person name="Mildvan A.S."/>
            <person name="Xia Z."/>
            <person name="Azurmendi H.F."/>
            <person name="Saraswat V."/>
            <person name="Legler P.M."/>
            <person name="Massiah M.A."/>
            <person name="Gabelli S.B."/>
            <person name="Bianchet M.A."/>
            <person name="Kang L.W."/>
            <person name="Amzel L.M."/>
        </authorList>
    </citation>
    <scope>NUCLEOTIDE SEQUENCE</scope>
</reference>
<sequence length="159" mass="17568">MIRFATDGLTFQLRAAALLVNRDRLLLHRLRGDDFWTLPGGRVEAGEDAETALRRELREELGETVGAMRLAHVVEGFFPTEADGPYHELAMHFLAPIGDDSRLAAQSAPFAGIEAGKPLEFAWFDLDALDGLNLFPMFLRRGREVIAGEGVLHVVERAG</sequence>
<dbReference type="GO" id="GO:0016787">
    <property type="term" value="F:hydrolase activity"/>
    <property type="evidence" value="ECO:0007669"/>
    <property type="project" value="UniProtKB-KW"/>
</dbReference>
<dbReference type="Gene3D" id="3.90.79.10">
    <property type="entry name" value="Nucleoside Triphosphate Pyrophosphohydrolase"/>
    <property type="match status" value="1"/>
</dbReference>
<dbReference type="PROSITE" id="PS51462">
    <property type="entry name" value="NUDIX"/>
    <property type="match status" value="1"/>
</dbReference>
<dbReference type="SUPFAM" id="SSF55811">
    <property type="entry name" value="Nudix"/>
    <property type="match status" value="1"/>
</dbReference>
<accession>A0A8B6X7A8</accession>
<dbReference type="PANTHER" id="PTHR43046">
    <property type="entry name" value="GDP-MANNOSE MANNOSYL HYDROLASE"/>
    <property type="match status" value="1"/>
</dbReference>
<evidence type="ECO:0000259" key="4">
    <source>
        <dbReference type="PROSITE" id="PS51462"/>
    </source>
</evidence>
<organism evidence="5 6">
    <name type="scientific">Derxia gummosa DSM 723</name>
    <dbReference type="NCBI Taxonomy" id="1121388"/>
    <lineage>
        <taxon>Bacteria</taxon>
        <taxon>Pseudomonadati</taxon>
        <taxon>Pseudomonadota</taxon>
        <taxon>Betaproteobacteria</taxon>
        <taxon>Burkholderiales</taxon>
        <taxon>Alcaligenaceae</taxon>
        <taxon>Derxia</taxon>
    </lineage>
</organism>
<reference evidence="6" key="2">
    <citation type="journal article" date="2006" name="Cell. Mol. Life Sci.">
        <title>The Nudix hydrolase superfamily.</title>
        <authorList>
            <person name="McLennan A.G."/>
        </authorList>
    </citation>
    <scope>NUCLEOTIDE SEQUENCE</scope>
</reference>
<dbReference type="InterPro" id="IPR020476">
    <property type="entry name" value="Nudix_hydrolase"/>
</dbReference>
<evidence type="ECO:0000256" key="3">
    <source>
        <dbReference type="RuleBase" id="RU003476"/>
    </source>
</evidence>
<dbReference type="InterPro" id="IPR020084">
    <property type="entry name" value="NUDIX_hydrolase_CS"/>
</dbReference>
<comment type="similarity">
    <text evidence="3">Belongs to the Nudix hydrolase family.</text>
</comment>
<evidence type="ECO:0000256" key="2">
    <source>
        <dbReference type="ARBA" id="ARBA00022801"/>
    </source>
</evidence>
<evidence type="ECO:0000313" key="5">
    <source>
        <dbReference type="Proteomes" id="UP000675920"/>
    </source>
</evidence>
<dbReference type="PROSITE" id="PS00893">
    <property type="entry name" value="NUDIX_BOX"/>
    <property type="match status" value="1"/>
</dbReference>
<dbReference type="Proteomes" id="UP000675920">
    <property type="component" value="Unplaced"/>
</dbReference>
<dbReference type="AlphaFoldDB" id="A0A8B6X7A8"/>
<evidence type="ECO:0000256" key="1">
    <source>
        <dbReference type="ARBA" id="ARBA00001946"/>
    </source>
</evidence>
<dbReference type="PRINTS" id="PR00502">
    <property type="entry name" value="NUDIXFAMILY"/>
</dbReference>
<reference evidence="6" key="4">
    <citation type="submission" date="2025-08" db="UniProtKB">
        <authorList>
            <consortium name="RefSeq"/>
        </authorList>
    </citation>
    <scope>IDENTIFICATION</scope>
</reference>
<comment type="cofactor">
    <cofactor evidence="1">
        <name>Mg(2+)</name>
        <dbReference type="ChEBI" id="CHEBI:18420"/>
    </cofactor>
</comment>
<dbReference type="PANTHER" id="PTHR43046:SF14">
    <property type="entry name" value="MUTT_NUDIX FAMILY PROTEIN"/>
    <property type="match status" value="1"/>
</dbReference>
<dbReference type="RefSeq" id="WP_034411144.1">
    <property type="nucleotide sequence ID" value="NZ_AXWS01000008.1"/>
</dbReference>
<dbReference type="EC" id="3.6.1.-" evidence="6"/>
<feature type="domain" description="Nudix hydrolase" evidence="4">
    <location>
        <begin position="10"/>
        <end position="148"/>
    </location>
</feature>
<proteinExistence type="inferred from homology"/>
<dbReference type="Pfam" id="PF00293">
    <property type="entry name" value="NUDIX"/>
    <property type="match status" value="1"/>
</dbReference>
<dbReference type="OrthoDB" id="9804442at2"/>
<name>A0A8B6X7A8_9BURK</name>
<dbReference type="InterPro" id="IPR000086">
    <property type="entry name" value="NUDIX_hydrolase_dom"/>
</dbReference>
<keyword evidence="5" id="KW-1185">Reference proteome</keyword>